<dbReference type="Pfam" id="PF00248">
    <property type="entry name" value="Aldo_ket_red"/>
    <property type="match status" value="1"/>
</dbReference>
<proteinExistence type="predicted"/>
<evidence type="ECO:0000313" key="5">
    <source>
        <dbReference type="EMBL" id="KAG1903004.1"/>
    </source>
</evidence>
<gene>
    <name evidence="5" type="ORF">F5891DRAFT_111947</name>
</gene>
<accession>A0AAD4EDJ3</accession>
<name>A0AAD4EDJ3_9AGAM</name>
<dbReference type="RefSeq" id="XP_041228579.1">
    <property type="nucleotide sequence ID" value="XM_041363835.1"/>
</dbReference>
<evidence type="ECO:0000256" key="2">
    <source>
        <dbReference type="PIRSR" id="PIRSR000097-2"/>
    </source>
</evidence>
<feature type="site" description="Lowers pKa of active site Tyr" evidence="3">
    <location>
        <position position="77"/>
    </location>
</feature>
<dbReference type="Proteomes" id="UP001195769">
    <property type="component" value="Unassembled WGS sequence"/>
</dbReference>
<dbReference type="SUPFAM" id="SSF51430">
    <property type="entry name" value="NAD(P)-linked oxidoreductase"/>
    <property type="match status" value="1"/>
</dbReference>
<organism evidence="5 6">
    <name type="scientific">Suillus fuscotomentosus</name>
    <dbReference type="NCBI Taxonomy" id="1912939"/>
    <lineage>
        <taxon>Eukaryota</taxon>
        <taxon>Fungi</taxon>
        <taxon>Dikarya</taxon>
        <taxon>Basidiomycota</taxon>
        <taxon>Agaricomycotina</taxon>
        <taxon>Agaricomycetes</taxon>
        <taxon>Agaricomycetidae</taxon>
        <taxon>Boletales</taxon>
        <taxon>Suillineae</taxon>
        <taxon>Suillaceae</taxon>
        <taxon>Suillus</taxon>
    </lineage>
</organism>
<comment type="caution">
    <text evidence="5">The sequence shown here is derived from an EMBL/GenBank/DDBJ whole genome shotgun (WGS) entry which is preliminary data.</text>
</comment>
<dbReference type="PROSITE" id="PS00798">
    <property type="entry name" value="ALDOKETO_REDUCTASE_1"/>
    <property type="match status" value="1"/>
</dbReference>
<sequence>MLSHLIALHNGQTVPAIGLGTWQSEPNTSEITCAVEHGLKVGYRHIDCALYYGNEKEIGDGLRVSGVPREEVFITSKLWGTYHRRVEECLDLTLANLGTTYLDRRICIYPIYLIHWPIPLNPNGSDPLVPILPNGNFDLDESQDIRDTWKAMEAMVKKGKVKAIGTSNFSEMMLEKILPTAEIIPAVNQLELHLYNPQLKLLDYLKSKKIIPQAYSPLGSTGAPLLTDESATEIAKKRNLKSTSDVLLGYLLKKDIVVLPKSMSPSRIESNLTGALEAYDLLTLEDIKILDGVAAGGKQNRFITPPWGIDIGFDNWPTSAT</sequence>
<protein>
    <submittedName>
        <fullName evidence="5">NADP-dependent oxidoreductase domain-containing protein</fullName>
    </submittedName>
</protein>
<dbReference type="InterPro" id="IPR018170">
    <property type="entry name" value="Aldo/ket_reductase_CS"/>
</dbReference>
<dbReference type="AlphaFoldDB" id="A0AAD4EDJ3"/>
<dbReference type="GO" id="GO:0016491">
    <property type="term" value="F:oxidoreductase activity"/>
    <property type="evidence" value="ECO:0007669"/>
    <property type="project" value="InterPro"/>
</dbReference>
<evidence type="ECO:0000259" key="4">
    <source>
        <dbReference type="Pfam" id="PF00248"/>
    </source>
</evidence>
<evidence type="ECO:0000313" key="6">
    <source>
        <dbReference type="Proteomes" id="UP001195769"/>
    </source>
</evidence>
<dbReference type="PANTHER" id="PTHR11732">
    <property type="entry name" value="ALDO/KETO REDUCTASE"/>
    <property type="match status" value="1"/>
</dbReference>
<evidence type="ECO:0000256" key="3">
    <source>
        <dbReference type="PIRSR" id="PIRSR000097-3"/>
    </source>
</evidence>
<reference evidence="5" key="1">
    <citation type="journal article" date="2020" name="New Phytol.">
        <title>Comparative genomics reveals dynamic genome evolution in host specialist ectomycorrhizal fungi.</title>
        <authorList>
            <person name="Lofgren L.A."/>
            <person name="Nguyen N.H."/>
            <person name="Vilgalys R."/>
            <person name="Ruytinx J."/>
            <person name="Liao H.L."/>
            <person name="Branco S."/>
            <person name="Kuo A."/>
            <person name="LaButti K."/>
            <person name="Lipzen A."/>
            <person name="Andreopoulos W."/>
            <person name="Pangilinan J."/>
            <person name="Riley R."/>
            <person name="Hundley H."/>
            <person name="Na H."/>
            <person name="Barry K."/>
            <person name="Grigoriev I.V."/>
            <person name="Stajich J.E."/>
            <person name="Kennedy P.G."/>
        </authorList>
    </citation>
    <scope>NUCLEOTIDE SEQUENCE</scope>
    <source>
        <strain evidence="5">FC203</strain>
    </source>
</reference>
<feature type="domain" description="NADP-dependent oxidoreductase" evidence="4">
    <location>
        <begin position="17"/>
        <end position="292"/>
    </location>
</feature>
<dbReference type="InterPro" id="IPR023210">
    <property type="entry name" value="NADP_OxRdtase_dom"/>
</dbReference>
<evidence type="ECO:0000256" key="1">
    <source>
        <dbReference type="PIRSR" id="PIRSR000097-1"/>
    </source>
</evidence>
<dbReference type="Gene3D" id="3.20.20.100">
    <property type="entry name" value="NADP-dependent oxidoreductase domain"/>
    <property type="match status" value="1"/>
</dbReference>
<keyword evidence="6" id="KW-1185">Reference proteome</keyword>
<dbReference type="GeneID" id="64658133"/>
<dbReference type="PIRSF" id="PIRSF000097">
    <property type="entry name" value="AKR"/>
    <property type="match status" value="1"/>
</dbReference>
<feature type="binding site" evidence="2">
    <location>
        <position position="115"/>
    </location>
    <ligand>
        <name>substrate</name>
    </ligand>
</feature>
<dbReference type="EMBL" id="JABBWK010000014">
    <property type="protein sequence ID" value="KAG1903004.1"/>
    <property type="molecule type" value="Genomic_DNA"/>
</dbReference>
<dbReference type="InterPro" id="IPR036812">
    <property type="entry name" value="NAD(P)_OxRdtase_dom_sf"/>
</dbReference>
<dbReference type="InterPro" id="IPR020471">
    <property type="entry name" value="AKR"/>
</dbReference>
<dbReference type="PRINTS" id="PR00069">
    <property type="entry name" value="ALDKETRDTASE"/>
</dbReference>
<feature type="active site" description="Proton donor" evidence="1">
    <location>
        <position position="52"/>
    </location>
</feature>